<accession>A0AA35XTQ7</accession>
<dbReference type="Gene3D" id="3.40.30.10">
    <property type="entry name" value="Glutaredoxin"/>
    <property type="match status" value="1"/>
</dbReference>
<dbReference type="SUPFAM" id="SSF52833">
    <property type="entry name" value="Thioredoxin-like"/>
    <property type="match status" value="1"/>
</dbReference>
<dbReference type="PROSITE" id="PS51352">
    <property type="entry name" value="THIOREDOXIN_2"/>
    <property type="match status" value="1"/>
</dbReference>
<dbReference type="InterPro" id="IPR013766">
    <property type="entry name" value="Thioredoxin_domain"/>
</dbReference>
<evidence type="ECO:0000313" key="5">
    <source>
        <dbReference type="EMBL" id="CAI8729787.1"/>
    </source>
</evidence>
<dbReference type="GO" id="GO:0015036">
    <property type="term" value="F:disulfide oxidoreductase activity"/>
    <property type="evidence" value="ECO:0007669"/>
    <property type="project" value="UniProtKB-ARBA"/>
</dbReference>
<proteinExistence type="predicted"/>
<dbReference type="AlphaFoldDB" id="A0AA35XTQ7"/>
<dbReference type="EMBL" id="OX458332">
    <property type="protein sequence ID" value="CAI8729787.1"/>
    <property type="molecule type" value="Genomic_DNA"/>
</dbReference>
<evidence type="ECO:0000259" key="4">
    <source>
        <dbReference type="PROSITE" id="PS51352"/>
    </source>
</evidence>
<evidence type="ECO:0000256" key="2">
    <source>
        <dbReference type="ARBA" id="ARBA00022748"/>
    </source>
</evidence>
<dbReference type="InterPro" id="IPR036249">
    <property type="entry name" value="Thioredoxin-like_sf"/>
</dbReference>
<dbReference type="GO" id="GO:0030313">
    <property type="term" value="C:cell envelope"/>
    <property type="evidence" value="ECO:0007669"/>
    <property type="project" value="UniProtKB-SubCell"/>
</dbReference>
<dbReference type="Proteomes" id="UP001158598">
    <property type="component" value="Chromosome"/>
</dbReference>
<dbReference type="GO" id="GO:0017004">
    <property type="term" value="P:cytochrome complex assembly"/>
    <property type="evidence" value="ECO:0007669"/>
    <property type="project" value="UniProtKB-KW"/>
</dbReference>
<protein>
    <submittedName>
        <fullName evidence="5">Cytochrome c biogenesis protein CcmG, thiol:disulfide interchange protein DsbE</fullName>
    </submittedName>
</protein>
<dbReference type="InterPro" id="IPR017937">
    <property type="entry name" value="Thioredoxin_CS"/>
</dbReference>
<dbReference type="RefSeq" id="WP_017364357.1">
    <property type="nucleotide sequence ID" value="NZ_CP079097.1"/>
</dbReference>
<organism evidence="5 6">
    <name type="scientific">Methylococcus capsulatus</name>
    <dbReference type="NCBI Taxonomy" id="414"/>
    <lineage>
        <taxon>Bacteria</taxon>
        <taxon>Pseudomonadati</taxon>
        <taxon>Pseudomonadota</taxon>
        <taxon>Gammaproteobacteria</taxon>
        <taxon>Methylococcales</taxon>
        <taxon>Methylococcaceae</taxon>
        <taxon>Methylococcus</taxon>
    </lineage>
</organism>
<evidence type="ECO:0000313" key="6">
    <source>
        <dbReference type="Proteomes" id="UP001158598"/>
    </source>
</evidence>
<sequence length="172" mass="18569">MSDRFLLIVVAVSALLAGALAQRWLSVAATDWQGPESVFPDMSGRPVRLSDEHSEVLLLNFWASWCEPCREEMPVLDELQAEFGPRGLKVVGLALEDRAAVAAFLRRLPVGYRILVGERGGDALAARLGDAGGGLPFTVAFDIRGQVLATFLGPQTRDGFLAVIGPRLLSPR</sequence>
<evidence type="ECO:0000256" key="3">
    <source>
        <dbReference type="ARBA" id="ARBA00023284"/>
    </source>
</evidence>
<comment type="subcellular location">
    <subcellularLocation>
        <location evidence="1">Cell envelope</location>
    </subcellularLocation>
</comment>
<evidence type="ECO:0000256" key="1">
    <source>
        <dbReference type="ARBA" id="ARBA00004196"/>
    </source>
</evidence>
<dbReference type="CDD" id="cd02966">
    <property type="entry name" value="TlpA_like_family"/>
    <property type="match status" value="1"/>
</dbReference>
<keyword evidence="2" id="KW-0201">Cytochrome c-type biogenesis</keyword>
<dbReference type="PANTHER" id="PTHR42852">
    <property type="entry name" value="THIOL:DISULFIDE INTERCHANGE PROTEIN DSBE"/>
    <property type="match status" value="1"/>
</dbReference>
<dbReference type="PROSITE" id="PS00194">
    <property type="entry name" value="THIOREDOXIN_1"/>
    <property type="match status" value="1"/>
</dbReference>
<gene>
    <name evidence="5" type="ORF">MCNOR_0255</name>
</gene>
<reference evidence="5" key="1">
    <citation type="submission" date="2023-03" db="EMBL/GenBank/DDBJ databases">
        <authorList>
            <person name="Pearce D."/>
        </authorList>
    </citation>
    <scope>NUCLEOTIDE SEQUENCE</scope>
    <source>
        <strain evidence="5">Mc</strain>
    </source>
</reference>
<dbReference type="PANTHER" id="PTHR42852:SF17">
    <property type="entry name" value="THIOREDOXIN-LIKE PROTEIN HI_1115"/>
    <property type="match status" value="1"/>
</dbReference>
<dbReference type="InterPro" id="IPR013740">
    <property type="entry name" value="Redoxin"/>
</dbReference>
<feature type="domain" description="Thioredoxin" evidence="4">
    <location>
        <begin position="28"/>
        <end position="169"/>
    </location>
</feature>
<dbReference type="Pfam" id="PF08534">
    <property type="entry name" value="Redoxin"/>
    <property type="match status" value="1"/>
</dbReference>
<dbReference type="InterPro" id="IPR050553">
    <property type="entry name" value="Thioredoxin_ResA/DsbE_sf"/>
</dbReference>
<name>A0AA35XTQ7_METCP</name>
<keyword evidence="3" id="KW-0676">Redox-active center</keyword>